<evidence type="ECO:0000313" key="1">
    <source>
        <dbReference type="EMBL" id="EJK56392.1"/>
    </source>
</evidence>
<sequence length="84" mass="9046">GEGDEPERLRACDMLVARGVDTRQPGHVPGHVDQSAGLRRAGLGGGQQEVSLKVNWVVVLRRVVVVCLFNEFVSGGMDVYLSVT</sequence>
<proteinExistence type="predicted"/>
<comment type="caution">
    <text evidence="1">The sequence shown here is derived from an EMBL/GenBank/DDBJ whole genome shotgun (WGS) entry which is preliminary data.</text>
</comment>
<accession>K0SCF2</accession>
<dbReference type="EMBL" id="AGNL01031537">
    <property type="protein sequence ID" value="EJK56392.1"/>
    <property type="molecule type" value="Genomic_DNA"/>
</dbReference>
<reference evidence="1 2" key="1">
    <citation type="journal article" date="2012" name="Genome Biol.">
        <title>Genome and low-iron response of an oceanic diatom adapted to chronic iron limitation.</title>
        <authorList>
            <person name="Lommer M."/>
            <person name="Specht M."/>
            <person name="Roy A.S."/>
            <person name="Kraemer L."/>
            <person name="Andreson R."/>
            <person name="Gutowska M.A."/>
            <person name="Wolf J."/>
            <person name="Bergner S.V."/>
            <person name="Schilhabel M.B."/>
            <person name="Klostermeier U.C."/>
            <person name="Beiko R.G."/>
            <person name="Rosenstiel P."/>
            <person name="Hippler M."/>
            <person name="Laroche J."/>
        </authorList>
    </citation>
    <scope>NUCLEOTIDE SEQUENCE [LARGE SCALE GENOMIC DNA]</scope>
    <source>
        <strain evidence="1 2">CCMP1005</strain>
    </source>
</reference>
<feature type="non-terminal residue" evidence="1">
    <location>
        <position position="1"/>
    </location>
</feature>
<organism evidence="1 2">
    <name type="scientific">Thalassiosira oceanica</name>
    <name type="common">Marine diatom</name>
    <dbReference type="NCBI Taxonomy" id="159749"/>
    <lineage>
        <taxon>Eukaryota</taxon>
        <taxon>Sar</taxon>
        <taxon>Stramenopiles</taxon>
        <taxon>Ochrophyta</taxon>
        <taxon>Bacillariophyta</taxon>
        <taxon>Coscinodiscophyceae</taxon>
        <taxon>Thalassiosirophycidae</taxon>
        <taxon>Thalassiosirales</taxon>
        <taxon>Thalassiosiraceae</taxon>
        <taxon>Thalassiosira</taxon>
    </lineage>
</organism>
<dbReference type="AlphaFoldDB" id="K0SCF2"/>
<evidence type="ECO:0000313" key="2">
    <source>
        <dbReference type="Proteomes" id="UP000266841"/>
    </source>
</evidence>
<keyword evidence="2" id="KW-1185">Reference proteome</keyword>
<gene>
    <name evidence="1" type="ORF">THAOC_23724</name>
</gene>
<dbReference type="Proteomes" id="UP000266841">
    <property type="component" value="Unassembled WGS sequence"/>
</dbReference>
<protein>
    <submittedName>
        <fullName evidence="1">Uncharacterized protein</fullName>
    </submittedName>
</protein>
<name>K0SCF2_THAOC</name>